<dbReference type="Pfam" id="PF00586">
    <property type="entry name" value="AIRS"/>
    <property type="match status" value="1"/>
</dbReference>
<protein>
    <recommendedName>
        <fullName evidence="6">Hydrogenase expression/formation protein HypE</fullName>
    </recommendedName>
</protein>
<dbReference type="STRING" id="1330330.IX53_06855"/>
<sequence length="325" mass="35542">MDGTITIHHNSGKRQTELLKFIKEHLSNAVISMEEDGGVITQPVDVVSTDSFTIYPYFFPGGDIGKLAVTGSVNDVVMLGAEPIFMTLSIILEEGFPLESFERIVSSIDNELRNLDLKILCGDTKVMNRGSIDGIVLNTTCFGKSVRSPLSVSNIEPGNAVILTGPIGLHGAAIMAMRKGFNVDFKSDCRALTSLLEIVKRYNIKTMRDATRGGVAQILNEIAVSTGCDIVINEDMLLIQEGVKSVAEILGVDPLYLACEGTAVIFCDEHDSDGVMETLNDMGFYPSFIGYVREKSIIPRVMLKNRFGVERVLPMLVEELTPRIC</sequence>
<evidence type="ECO:0000259" key="2">
    <source>
        <dbReference type="Pfam" id="PF00586"/>
    </source>
</evidence>
<proteinExistence type="inferred from homology"/>
<evidence type="ECO:0000313" key="5">
    <source>
        <dbReference type="Proteomes" id="UP000035159"/>
    </source>
</evidence>
<dbReference type="SUPFAM" id="SSF55326">
    <property type="entry name" value="PurM N-terminal domain-like"/>
    <property type="match status" value="1"/>
</dbReference>
<dbReference type="RefSeq" id="WP_047754717.1">
    <property type="nucleotide sequence ID" value="NZ_CAJUHA010000017.1"/>
</dbReference>
<dbReference type="InterPro" id="IPR036676">
    <property type="entry name" value="PurM-like_C_sf"/>
</dbReference>
<name>A0A0G2Z7Q8_9BACT</name>
<dbReference type="EMBL" id="CP011232">
    <property type="protein sequence ID" value="AKI97582.1"/>
    <property type="molecule type" value="Genomic_DNA"/>
</dbReference>
<dbReference type="PIRSF" id="PIRSF005644">
    <property type="entry name" value="Hdrgns_mtr_HypE"/>
    <property type="match status" value="1"/>
</dbReference>
<feature type="domain" description="PurM-like N-terminal" evidence="2">
    <location>
        <begin position="35"/>
        <end position="144"/>
    </location>
</feature>
<evidence type="ECO:0008006" key="6">
    <source>
        <dbReference type="Google" id="ProtNLM"/>
    </source>
</evidence>
<evidence type="ECO:0000259" key="3">
    <source>
        <dbReference type="Pfam" id="PF02769"/>
    </source>
</evidence>
<dbReference type="AlphaFoldDB" id="A0A0G2Z7Q8"/>
<dbReference type="InterPro" id="IPR010918">
    <property type="entry name" value="PurM-like_C_dom"/>
</dbReference>
<reference evidence="4 5" key="1">
    <citation type="submission" date="2015-04" db="EMBL/GenBank/DDBJ databases">
        <title>Complete Genome Sequence of Kosmotoga pacifica SLHLJ1.</title>
        <authorList>
            <person name="Jiang L.J."/>
            <person name="Shao Z.Z."/>
            <person name="Jebbar M."/>
        </authorList>
    </citation>
    <scope>NUCLEOTIDE SEQUENCE [LARGE SCALE GENOMIC DNA]</scope>
    <source>
        <strain evidence="4 5">SLHLJ1</strain>
    </source>
</reference>
<dbReference type="Gene3D" id="3.30.1330.10">
    <property type="entry name" value="PurM-like, N-terminal domain"/>
    <property type="match status" value="1"/>
</dbReference>
<dbReference type="Proteomes" id="UP000035159">
    <property type="component" value="Chromosome"/>
</dbReference>
<dbReference type="InterPro" id="IPR036921">
    <property type="entry name" value="PurM-like_N_sf"/>
</dbReference>
<feature type="domain" description="PurM-like C-terminal" evidence="3">
    <location>
        <begin position="156"/>
        <end position="295"/>
    </location>
</feature>
<accession>A0A0G2Z7Q8</accession>
<dbReference type="KEGG" id="kpf:IX53_06855"/>
<dbReference type="OrthoDB" id="9801934at2"/>
<dbReference type="GO" id="GO:0051604">
    <property type="term" value="P:protein maturation"/>
    <property type="evidence" value="ECO:0007669"/>
    <property type="project" value="TreeGrafter"/>
</dbReference>
<evidence type="ECO:0000256" key="1">
    <source>
        <dbReference type="ARBA" id="ARBA00006243"/>
    </source>
</evidence>
<comment type="similarity">
    <text evidence="1">Belongs to the HypE family.</text>
</comment>
<dbReference type="NCBIfam" id="TIGR02124">
    <property type="entry name" value="hypE"/>
    <property type="match status" value="1"/>
</dbReference>
<dbReference type="Gene3D" id="3.90.650.10">
    <property type="entry name" value="PurM-like C-terminal domain"/>
    <property type="match status" value="1"/>
</dbReference>
<dbReference type="PANTHER" id="PTHR30303">
    <property type="entry name" value="HYDROGENASE ISOENZYMES FORMATION PROTEIN HYPE"/>
    <property type="match status" value="1"/>
</dbReference>
<dbReference type="Pfam" id="PF02769">
    <property type="entry name" value="AIRS_C"/>
    <property type="match status" value="1"/>
</dbReference>
<dbReference type="InterPro" id="IPR011854">
    <property type="entry name" value="HypE"/>
</dbReference>
<dbReference type="PANTHER" id="PTHR30303:SF0">
    <property type="entry name" value="CARBAMOYL DEHYDRATASE HYPE"/>
    <property type="match status" value="1"/>
</dbReference>
<gene>
    <name evidence="4" type="ORF">IX53_06855</name>
</gene>
<keyword evidence="5" id="KW-1185">Reference proteome</keyword>
<organism evidence="4 5">
    <name type="scientific">Kosmotoga pacifica</name>
    <dbReference type="NCBI Taxonomy" id="1330330"/>
    <lineage>
        <taxon>Bacteria</taxon>
        <taxon>Thermotogati</taxon>
        <taxon>Thermotogota</taxon>
        <taxon>Thermotogae</taxon>
        <taxon>Kosmotogales</taxon>
        <taxon>Kosmotogaceae</taxon>
        <taxon>Kosmotoga</taxon>
    </lineage>
</organism>
<dbReference type="SUPFAM" id="SSF56042">
    <property type="entry name" value="PurM C-terminal domain-like"/>
    <property type="match status" value="1"/>
</dbReference>
<dbReference type="PATRIC" id="fig|1330330.3.peg.1389"/>
<dbReference type="InterPro" id="IPR016188">
    <property type="entry name" value="PurM-like_N"/>
</dbReference>
<evidence type="ECO:0000313" key="4">
    <source>
        <dbReference type="EMBL" id="AKI97582.1"/>
    </source>
</evidence>